<dbReference type="Proteomes" id="UP001206128">
    <property type="component" value="Unassembled WGS sequence"/>
</dbReference>
<gene>
    <name evidence="2" type="ORF">LX83_001753</name>
</gene>
<organism evidence="2 3">
    <name type="scientific">Goodfellowiella coeruleoviolacea</name>
    <dbReference type="NCBI Taxonomy" id="334858"/>
    <lineage>
        <taxon>Bacteria</taxon>
        <taxon>Bacillati</taxon>
        <taxon>Actinomycetota</taxon>
        <taxon>Actinomycetes</taxon>
        <taxon>Pseudonocardiales</taxon>
        <taxon>Pseudonocardiaceae</taxon>
        <taxon>Goodfellowiella</taxon>
    </lineage>
</organism>
<dbReference type="RefSeq" id="WP_253769192.1">
    <property type="nucleotide sequence ID" value="NZ_JAMTCK010000004.1"/>
</dbReference>
<protein>
    <submittedName>
        <fullName evidence="2">Uncharacterized protein</fullName>
    </submittedName>
</protein>
<keyword evidence="1" id="KW-0812">Transmembrane</keyword>
<accession>A0AAE3GCI9</accession>
<evidence type="ECO:0000313" key="2">
    <source>
        <dbReference type="EMBL" id="MCP2164904.1"/>
    </source>
</evidence>
<proteinExistence type="predicted"/>
<reference evidence="2" key="1">
    <citation type="submission" date="2022-06" db="EMBL/GenBank/DDBJ databases">
        <title>Genomic Encyclopedia of Archaeal and Bacterial Type Strains, Phase II (KMG-II): from individual species to whole genera.</title>
        <authorList>
            <person name="Goeker M."/>
        </authorList>
    </citation>
    <scope>NUCLEOTIDE SEQUENCE</scope>
    <source>
        <strain evidence="2">DSM 43935</strain>
    </source>
</reference>
<dbReference type="AlphaFoldDB" id="A0AAE3GCI9"/>
<sequence>MSGEETSFIEWRNKAKNERDADAGGGPKNLVLIGVVAAVVIIAAVVVGLMLLS</sequence>
<keyword evidence="3" id="KW-1185">Reference proteome</keyword>
<keyword evidence="1" id="KW-1133">Transmembrane helix</keyword>
<evidence type="ECO:0000313" key="3">
    <source>
        <dbReference type="Proteomes" id="UP001206128"/>
    </source>
</evidence>
<feature type="transmembrane region" description="Helical" evidence="1">
    <location>
        <begin position="30"/>
        <end position="52"/>
    </location>
</feature>
<dbReference type="EMBL" id="JAMTCK010000004">
    <property type="protein sequence ID" value="MCP2164904.1"/>
    <property type="molecule type" value="Genomic_DNA"/>
</dbReference>
<keyword evidence="1" id="KW-0472">Membrane</keyword>
<comment type="caution">
    <text evidence="2">The sequence shown here is derived from an EMBL/GenBank/DDBJ whole genome shotgun (WGS) entry which is preliminary data.</text>
</comment>
<name>A0AAE3GCI9_9PSEU</name>
<evidence type="ECO:0000256" key="1">
    <source>
        <dbReference type="SAM" id="Phobius"/>
    </source>
</evidence>